<name>A0AAE1F3N9_PETCI</name>
<dbReference type="Pfam" id="PF01569">
    <property type="entry name" value="PAP2"/>
    <property type="match status" value="1"/>
</dbReference>
<dbReference type="PANTHER" id="PTHR10165">
    <property type="entry name" value="LIPID PHOSPHATE PHOSPHATASE"/>
    <property type="match status" value="1"/>
</dbReference>
<dbReference type="GO" id="GO:0008195">
    <property type="term" value="F:phosphatidate phosphatase activity"/>
    <property type="evidence" value="ECO:0007669"/>
    <property type="project" value="TreeGrafter"/>
</dbReference>
<dbReference type="Gene3D" id="1.20.144.10">
    <property type="entry name" value="Phosphatidic acid phosphatase type 2/haloperoxidase"/>
    <property type="match status" value="1"/>
</dbReference>
<reference evidence="8" key="1">
    <citation type="submission" date="2023-10" db="EMBL/GenBank/DDBJ databases">
        <title>Genome assemblies of two species of porcelain crab, Petrolisthes cinctipes and Petrolisthes manimaculis (Anomura: Porcellanidae).</title>
        <authorList>
            <person name="Angst P."/>
        </authorList>
    </citation>
    <scope>NUCLEOTIDE SEQUENCE</scope>
    <source>
        <strain evidence="8">PB745_01</strain>
        <tissue evidence="8">Gill</tissue>
    </source>
</reference>
<evidence type="ECO:0000313" key="9">
    <source>
        <dbReference type="Proteomes" id="UP001286313"/>
    </source>
</evidence>
<protein>
    <recommendedName>
        <fullName evidence="7">Phosphatidic acid phosphatase type 2/haloperoxidase domain-containing protein</fullName>
    </recommendedName>
</protein>
<keyword evidence="4 6" id="KW-1133">Transmembrane helix</keyword>
<dbReference type="AlphaFoldDB" id="A0AAE1F3N9"/>
<proteinExistence type="inferred from homology"/>
<feature type="transmembrane region" description="Helical" evidence="6">
    <location>
        <begin position="176"/>
        <end position="194"/>
    </location>
</feature>
<evidence type="ECO:0000256" key="1">
    <source>
        <dbReference type="ARBA" id="ARBA00004141"/>
    </source>
</evidence>
<dbReference type="PANTHER" id="PTHR10165:SF103">
    <property type="entry name" value="PHOSPHOLIPID PHOSPHATASE HOMOLOG 1.2 HOMOLOG"/>
    <property type="match status" value="1"/>
</dbReference>
<keyword evidence="3 6" id="KW-0812">Transmembrane</keyword>
<organism evidence="8 9">
    <name type="scientific">Petrolisthes cinctipes</name>
    <name type="common">Flat porcelain crab</name>
    <dbReference type="NCBI Taxonomy" id="88211"/>
    <lineage>
        <taxon>Eukaryota</taxon>
        <taxon>Metazoa</taxon>
        <taxon>Ecdysozoa</taxon>
        <taxon>Arthropoda</taxon>
        <taxon>Crustacea</taxon>
        <taxon>Multicrustacea</taxon>
        <taxon>Malacostraca</taxon>
        <taxon>Eumalacostraca</taxon>
        <taxon>Eucarida</taxon>
        <taxon>Decapoda</taxon>
        <taxon>Pleocyemata</taxon>
        <taxon>Anomura</taxon>
        <taxon>Galatheoidea</taxon>
        <taxon>Porcellanidae</taxon>
        <taxon>Petrolisthes</taxon>
    </lineage>
</organism>
<feature type="transmembrane region" description="Helical" evidence="6">
    <location>
        <begin position="206"/>
        <end position="225"/>
    </location>
</feature>
<comment type="similarity">
    <text evidence="2">Belongs to the PA-phosphatase related phosphoesterase family.</text>
</comment>
<feature type="transmembrane region" description="Helical" evidence="6">
    <location>
        <begin position="145"/>
        <end position="164"/>
    </location>
</feature>
<evidence type="ECO:0000256" key="6">
    <source>
        <dbReference type="SAM" id="Phobius"/>
    </source>
</evidence>
<evidence type="ECO:0000313" key="8">
    <source>
        <dbReference type="EMBL" id="KAK3866667.1"/>
    </source>
</evidence>
<evidence type="ECO:0000256" key="2">
    <source>
        <dbReference type="ARBA" id="ARBA00008816"/>
    </source>
</evidence>
<dbReference type="SMART" id="SM00014">
    <property type="entry name" value="acidPPc"/>
    <property type="match status" value="1"/>
</dbReference>
<feature type="transmembrane region" description="Helical" evidence="6">
    <location>
        <begin position="245"/>
        <end position="265"/>
    </location>
</feature>
<dbReference type="CDD" id="cd03384">
    <property type="entry name" value="PAP2_wunen"/>
    <property type="match status" value="1"/>
</dbReference>
<sequence length="272" mass="31259">MSCTPSILLFPVAFPTFVIPKWYEPFQRGFYCTDVSLRYPYHDDTITMEMLLVGGGCLSIFMDWFAAYIWDSVSTIANFLYGCVFTCLLTEVGKHAVGRLRPHFLDICQPKWSKIDCKNHQYDYIDPIQCTSTNKRDMKEARMSFPSGHASFSAFTMVFYVVYLEKCHMNRIPIRVLRLVQAVCLTAAFYISLSRITDNMHHWEDVMFGFMLGTTVAIVITRDVIPLNMGSSSLPWKQLNRNYFLQFPGACCGVYCDCVCLLYVVTKPEADK</sequence>
<dbReference type="InterPro" id="IPR043216">
    <property type="entry name" value="PAP-like"/>
</dbReference>
<dbReference type="GO" id="GO:0046839">
    <property type="term" value="P:phospholipid dephosphorylation"/>
    <property type="evidence" value="ECO:0007669"/>
    <property type="project" value="TreeGrafter"/>
</dbReference>
<keyword evidence="9" id="KW-1185">Reference proteome</keyword>
<comment type="caution">
    <text evidence="8">The sequence shown here is derived from an EMBL/GenBank/DDBJ whole genome shotgun (WGS) entry which is preliminary data.</text>
</comment>
<evidence type="ECO:0000256" key="3">
    <source>
        <dbReference type="ARBA" id="ARBA00022692"/>
    </source>
</evidence>
<dbReference type="SUPFAM" id="SSF48317">
    <property type="entry name" value="Acid phosphatase/Vanadium-dependent haloperoxidase"/>
    <property type="match status" value="1"/>
</dbReference>
<dbReference type="GO" id="GO:0006644">
    <property type="term" value="P:phospholipid metabolic process"/>
    <property type="evidence" value="ECO:0007669"/>
    <property type="project" value="InterPro"/>
</dbReference>
<dbReference type="GO" id="GO:0005886">
    <property type="term" value="C:plasma membrane"/>
    <property type="evidence" value="ECO:0007669"/>
    <property type="project" value="TreeGrafter"/>
</dbReference>
<dbReference type="Proteomes" id="UP001286313">
    <property type="component" value="Unassembled WGS sequence"/>
</dbReference>
<dbReference type="InterPro" id="IPR036938">
    <property type="entry name" value="PAP2/HPO_sf"/>
</dbReference>
<accession>A0AAE1F3N9</accession>
<evidence type="ECO:0000256" key="5">
    <source>
        <dbReference type="ARBA" id="ARBA00023136"/>
    </source>
</evidence>
<feature type="transmembrane region" description="Helical" evidence="6">
    <location>
        <begin position="50"/>
        <end position="70"/>
    </location>
</feature>
<feature type="domain" description="Phosphatidic acid phosphatase type 2/haloperoxidase" evidence="7">
    <location>
        <begin position="76"/>
        <end position="221"/>
    </location>
</feature>
<dbReference type="InterPro" id="IPR000326">
    <property type="entry name" value="PAP2/HPO"/>
</dbReference>
<comment type="subcellular location">
    <subcellularLocation>
        <location evidence="1">Membrane</location>
        <topology evidence="1">Multi-pass membrane protein</topology>
    </subcellularLocation>
</comment>
<gene>
    <name evidence="8" type="ORF">Pcinc_027819</name>
</gene>
<evidence type="ECO:0000259" key="7">
    <source>
        <dbReference type="SMART" id="SM00014"/>
    </source>
</evidence>
<keyword evidence="5 6" id="KW-0472">Membrane</keyword>
<dbReference type="EMBL" id="JAWQEG010003357">
    <property type="protein sequence ID" value="KAK3866667.1"/>
    <property type="molecule type" value="Genomic_DNA"/>
</dbReference>
<dbReference type="GO" id="GO:0007165">
    <property type="term" value="P:signal transduction"/>
    <property type="evidence" value="ECO:0007669"/>
    <property type="project" value="TreeGrafter"/>
</dbReference>
<evidence type="ECO:0000256" key="4">
    <source>
        <dbReference type="ARBA" id="ARBA00022989"/>
    </source>
</evidence>